<dbReference type="GO" id="GO:0015629">
    <property type="term" value="C:actin cytoskeleton"/>
    <property type="evidence" value="ECO:0007669"/>
    <property type="project" value="TreeGrafter"/>
</dbReference>
<dbReference type="Proteomes" id="UP001221898">
    <property type="component" value="Unassembled WGS sequence"/>
</dbReference>
<dbReference type="GO" id="GO:0005654">
    <property type="term" value="C:nucleoplasm"/>
    <property type="evidence" value="ECO:0007669"/>
    <property type="project" value="TreeGrafter"/>
</dbReference>
<evidence type="ECO:0000313" key="3">
    <source>
        <dbReference type="EMBL" id="KAJ8384462.1"/>
    </source>
</evidence>
<comment type="caution">
    <text evidence="3">The sequence shown here is derived from an EMBL/GenBank/DDBJ whole genome shotgun (WGS) entry which is preliminary data.</text>
</comment>
<keyword evidence="4" id="KW-1185">Reference proteome</keyword>
<dbReference type="GO" id="GO:0005794">
    <property type="term" value="C:Golgi apparatus"/>
    <property type="evidence" value="ECO:0007669"/>
    <property type="project" value="TreeGrafter"/>
</dbReference>
<evidence type="ECO:0000256" key="2">
    <source>
        <dbReference type="SAM" id="MobiDB-lite"/>
    </source>
</evidence>
<organism evidence="3 4">
    <name type="scientific">Aldrovandia affinis</name>
    <dbReference type="NCBI Taxonomy" id="143900"/>
    <lineage>
        <taxon>Eukaryota</taxon>
        <taxon>Metazoa</taxon>
        <taxon>Chordata</taxon>
        <taxon>Craniata</taxon>
        <taxon>Vertebrata</taxon>
        <taxon>Euteleostomi</taxon>
        <taxon>Actinopterygii</taxon>
        <taxon>Neopterygii</taxon>
        <taxon>Teleostei</taxon>
        <taxon>Notacanthiformes</taxon>
        <taxon>Halosauridae</taxon>
        <taxon>Aldrovandia</taxon>
    </lineage>
</organism>
<accession>A0AAD7W5F9</accession>
<proteinExistence type="predicted"/>
<dbReference type="GO" id="GO:0001650">
    <property type="term" value="C:fibrillar center"/>
    <property type="evidence" value="ECO:0007669"/>
    <property type="project" value="TreeGrafter"/>
</dbReference>
<gene>
    <name evidence="3" type="ORF">AAFF_G00204830</name>
</gene>
<name>A0AAD7W5F9_9TELE</name>
<keyword evidence="1" id="KW-0343">GTPase activation</keyword>
<evidence type="ECO:0000313" key="4">
    <source>
        <dbReference type="Proteomes" id="UP001221898"/>
    </source>
</evidence>
<sequence length="140" mass="15337">MTCNPSAYSSLTRLGSLCLRCRLPSCPDAPISAQLALRPLYPRPMTRAHPLCTAVPLVFFTDSLHTFQMSSNQPRLGPPAKTVAPPADRRSLTRPKSFVSTRLLSLEEAQARTQAPLLLQGGPLSFQGKFHTVLDLPVDR</sequence>
<dbReference type="EMBL" id="JAINUG010000271">
    <property type="protein sequence ID" value="KAJ8384462.1"/>
    <property type="molecule type" value="Genomic_DNA"/>
</dbReference>
<dbReference type="GO" id="GO:0005938">
    <property type="term" value="C:cell cortex"/>
    <property type="evidence" value="ECO:0007669"/>
    <property type="project" value="TreeGrafter"/>
</dbReference>
<evidence type="ECO:0000256" key="1">
    <source>
        <dbReference type="ARBA" id="ARBA00022468"/>
    </source>
</evidence>
<dbReference type="InterPro" id="IPR051576">
    <property type="entry name" value="PX-Rho_GAP"/>
</dbReference>
<reference evidence="3" key="1">
    <citation type="journal article" date="2023" name="Science">
        <title>Genome structures resolve the early diversification of teleost fishes.</title>
        <authorList>
            <person name="Parey E."/>
            <person name="Louis A."/>
            <person name="Montfort J."/>
            <person name="Bouchez O."/>
            <person name="Roques C."/>
            <person name="Iampietro C."/>
            <person name="Lluch J."/>
            <person name="Castinel A."/>
            <person name="Donnadieu C."/>
            <person name="Desvignes T."/>
            <person name="Floi Bucao C."/>
            <person name="Jouanno E."/>
            <person name="Wen M."/>
            <person name="Mejri S."/>
            <person name="Dirks R."/>
            <person name="Jansen H."/>
            <person name="Henkel C."/>
            <person name="Chen W.J."/>
            <person name="Zahm M."/>
            <person name="Cabau C."/>
            <person name="Klopp C."/>
            <person name="Thompson A.W."/>
            <person name="Robinson-Rechavi M."/>
            <person name="Braasch I."/>
            <person name="Lecointre G."/>
            <person name="Bobe J."/>
            <person name="Postlethwait J.H."/>
            <person name="Berthelot C."/>
            <person name="Roest Crollius H."/>
            <person name="Guiguen Y."/>
        </authorList>
    </citation>
    <scope>NUCLEOTIDE SEQUENCE</scope>
    <source>
        <strain evidence="3">NC1722</strain>
    </source>
</reference>
<dbReference type="GO" id="GO:0005096">
    <property type="term" value="F:GTPase activator activity"/>
    <property type="evidence" value="ECO:0007669"/>
    <property type="project" value="UniProtKB-KW"/>
</dbReference>
<dbReference type="AlphaFoldDB" id="A0AAD7W5F9"/>
<dbReference type="PANTHER" id="PTHR15729">
    <property type="entry name" value="CDC42 GTPASE-ACTIVATING PROTEIN"/>
    <property type="match status" value="1"/>
</dbReference>
<dbReference type="PANTHER" id="PTHR15729:SF14">
    <property type="entry name" value="RHO GTPASE-ACTIVATING PROTEIN 33 ISOFORM X1"/>
    <property type="match status" value="1"/>
</dbReference>
<dbReference type="GO" id="GO:0007264">
    <property type="term" value="P:small GTPase-mediated signal transduction"/>
    <property type="evidence" value="ECO:0007669"/>
    <property type="project" value="TreeGrafter"/>
</dbReference>
<protein>
    <submittedName>
        <fullName evidence="3">Uncharacterized protein</fullName>
    </submittedName>
</protein>
<feature type="region of interest" description="Disordered" evidence="2">
    <location>
        <begin position="70"/>
        <end position="95"/>
    </location>
</feature>